<reference evidence="2" key="1">
    <citation type="submission" date="2022-10" db="EMBL/GenBank/DDBJ databases">
        <authorList>
            <person name="Chen Y."/>
            <person name="Dougan E. K."/>
            <person name="Chan C."/>
            <person name="Rhodes N."/>
            <person name="Thang M."/>
        </authorList>
    </citation>
    <scope>NUCLEOTIDE SEQUENCE</scope>
</reference>
<accession>A0A9P1CS84</accession>
<reference evidence="3 4" key="2">
    <citation type="submission" date="2024-05" db="EMBL/GenBank/DDBJ databases">
        <authorList>
            <person name="Chen Y."/>
            <person name="Shah S."/>
            <person name="Dougan E. K."/>
            <person name="Thang M."/>
            <person name="Chan C."/>
        </authorList>
    </citation>
    <scope>NUCLEOTIDE SEQUENCE [LARGE SCALE GENOMIC DNA]</scope>
</reference>
<sequence length="134" mass="15015">MLQAALLESVPRVEAAEDSAAVPTESTPQEEMDPEESLKPPEVPVQALYKESEGPPLRWGLPRTVCTGEFPPELQKYVVPVPLNWQATWTDEMWRSLCEGDQRTACTSAGRLLIRSAAHHCAIWATRFKKATWL</sequence>
<evidence type="ECO:0000256" key="1">
    <source>
        <dbReference type="SAM" id="MobiDB-lite"/>
    </source>
</evidence>
<dbReference type="EMBL" id="CAMXCT030002200">
    <property type="protein sequence ID" value="CAL4783685.1"/>
    <property type="molecule type" value="Genomic_DNA"/>
</dbReference>
<evidence type="ECO:0000313" key="4">
    <source>
        <dbReference type="Proteomes" id="UP001152797"/>
    </source>
</evidence>
<gene>
    <name evidence="2" type="ORF">C1SCF055_LOCUS22858</name>
</gene>
<dbReference type="EMBL" id="CAMXCT010002200">
    <property type="protein sequence ID" value="CAI3996373.1"/>
    <property type="molecule type" value="Genomic_DNA"/>
</dbReference>
<feature type="region of interest" description="Disordered" evidence="1">
    <location>
        <begin position="1"/>
        <end position="42"/>
    </location>
</feature>
<dbReference type="Proteomes" id="UP001152797">
    <property type="component" value="Unassembled WGS sequence"/>
</dbReference>
<dbReference type="AlphaFoldDB" id="A0A9P1CS84"/>
<name>A0A9P1CS84_9DINO</name>
<dbReference type="EMBL" id="CAMXCT020002200">
    <property type="protein sequence ID" value="CAL1149748.1"/>
    <property type="molecule type" value="Genomic_DNA"/>
</dbReference>
<organism evidence="2">
    <name type="scientific">Cladocopium goreaui</name>
    <dbReference type="NCBI Taxonomy" id="2562237"/>
    <lineage>
        <taxon>Eukaryota</taxon>
        <taxon>Sar</taxon>
        <taxon>Alveolata</taxon>
        <taxon>Dinophyceae</taxon>
        <taxon>Suessiales</taxon>
        <taxon>Symbiodiniaceae</taxon>
        <taxon>Cladocopium</taxon>
    </lineage>
</organism>
<keyword evidence="4" id="KW-1185">Reference proteome</keyword>
<evidence type="ECO:0000313" key="3">
    <source>
        <dbReference type="EMBL" id="CAL4783685.1"/>
    </source>
</evidence>
<protein>
    <submittedName>
        <fullName evidence="2">Uncharacterized protein</fullName>
    </submittedName>
</protein>
<evidence type="ECO:0000313" key="2">
    <source>
        <dbReference type="EMBL" id="CAI3996373.1"/>
    </source>
</evidence>
<comment type="caution">
    <text evidence="2">The sequence shown here is derived from an EMBL/GenBank/DDBJ whole genome shotgun (WGS) entry which is preliminary data.</text>
</comment>
<proteinExistence type="predicted"/>